<accession>A0A927H9A6</accession>
<dbReference type="GO" id="GO:0016020">
    <property type="term" value="C:membrane"/>
    <property type="evidence" value="ECO:0007669"/>
    <property type="project" value="InterPro"/>
</dbReference>
<dbReference type="InterPro" id="IPR047135">
    <property type="entry name" value="YsiQ"/>
</dbReference>
<proteinExistence type="predicted"/>
<feature type="transmembrane region" description="Helical" evidence="1">
    <location>
        <begin position="6"/>
        <end position="25"/>
    </location>
</feature>
<name>A0A927H9A6_9BACL</name>
<dbReference type="GO" id="GO:0015297">
    <property type="term" value="F:antiporter activity"/>
    <property type="evidence" value="ECO:0007669"/>
    <property type="project" value="InterPro"/>
</dbReference>
<dbReference type="Proteomes" id="UP000632125">
    <property type="component" value="Unassembled WGS sequence"/>
</dbReference>
<sequence>MGVAVSTVICRLLATIVLFIMYLGSFERAIGLGDLKLFNRKLFGEILRIGWSLGVNMSCWVFTQLLIFTWIAMIGTGELAARTYMNTLESFCFLLGYSVALAVQIQIAHLFGAGRAKEAYGTAYRAMWIGLAVVTVNALLIFAFGRQLLGLFADNADIVSLDVSLLGLNLLLQPGKMVNMALSNALNAVGDTWFTMWISVFSMWLIATGLAYYADIELDWGLVDIYHLSREDSLFNEVSGR</sequence>
<keyword evidence="1" id="KW-1133">Transmembrane helix</keyword>
<evidence type="ECO:0000256" key="1">
    <source>
        <dbReference type="SAM" id="Phobius"/>
    </source>
</evidence>
<dbReference type="GO" id="GO:0042910">
    <property type="term" value="F:xenobiotic transmembrane transporter activity"/>
    <property type="evidence" value="ECO:0007669"/>
    <property type="project" value="InterPro"/>
</dbReference>
<reference evidence="2" key="1">
    <citation type="submission" date="2020-09" db="EMBL/GenBank/DDBJ databases">
        <title>A novel bacterium of genus Paenibacillus, isolated from South China Sea.</title>
        <authorList>
            <person name="Huang H."/>
            <person name="Mo K."/>
            <person name="Hu Y."/>
        </authorList>
    </citation>
    <scope>NUCLEOTIDE SEQUENCE</scope>
    <source>
        <strain evidence="2">IB182493</strain>
    </source>
</reference>
<dbReference type="AlphaFoldDB" id="A0A927H9A6"/>
<keyword evidence="3" id="KW-1185">Reference proteome</keyword>
<organism evidence="2 3">
    <name type="scientific">Paenibacillus arenilitoris</name>
    <dbReference type="NCBI Taxonomy" id="2772299"/>
    <lineage>
        <taxon>Bacteria</taxon>
        <taxon>Bacillati</taxon>
        <taxon>Bacillota</taxon>
        <taxon>Bacilli</taxon>
        <taxon>Bacillales</taxon>
        <taxon>Paenibacillaceae</taxon>
        <taxon>Paenibacillus</taxon>
    </lineage>
</organism>
<dbReference type="InterPro" id="IPR002528">
    <property type="entry name" value="MATE_fam"/>
</dbReference>
<evidence type="ECO:0000313" key="3">
    <source>
        <dbReference type="Proteomes" id="UP000632125"/>
    </source>
</evidence>
<keyword evidence="1" id="KW-0812">Transmembrane</keyword>
<feature type="transmembrane region" description="Helical" evidence="1">
    <location>
        <begin position="93"/>
        <end position="114"/>
    </location>
</feature>
<evidence type="ECO:0000313" key="2">
    <source>
        <dbReference type="EMBL" id="MBD2872432.1"/>
    </source>
</evidence>
<comment type="caution">
    <text evidence="2">The sequence shown here is derived from an EMBL/GenBank/DDBJ whole genome shotgun (WGS) entry which is preliminary data.</text>
</comment>
<protein>
    <submittedName>
        <fullName evidence="2">Uncharacterized protein</fullName>
    </submittedName>
</protein>
<feature type="transmembrane region" description="Helical" evidence="1">
    <location>
        <begin position="126"/>
        <end position="145"/>
    </location>
</feature>
<dbReference type="Pfam" id="PF01554">
    <property type="entry name" value="MatE"/>
    <property type="match status" value="1"/>
</dbReference>
<keyword evidence="1" id="KW-0472">Membrane</keyword>
<dbReference type="PANTHER" id="PTHR42925">
    <property type="entry name" value="MULTIDRUG AND TOXIN EFFLUX PROTEIN MATE FAMILY"/>
    <property type="match status" value="1"/>
</dbReference>
<dbReference type="EMBL" id="JACXIY010000048">
    <property type="protein sequence ID" value="MBD2872432.1"/>
    <property type="molecule type" value="Genomic_DNA"/>
</dbReference>
<feature type="transmembrane region" description="Helical" evidence="1">
    <location>
        <begin position="46"/>
        <end position="73"/>
    </location>
</feature>
<feature type="transmembrane region" description="Helical" evidence="1">
    <location>
        <begin position="193"/>
        <end position="214"/>
    </location>
</feature>
<gene>
    <name evidence="2" type="ORF">IDH41_28020</name>
</gene>
<dbReference type="PANTHER" id="PTHR42925:SF2">
    <property type="entry name" value="NA+ DRIVEN MULTIDRUG EFFLUX PUMP"/>
    <property type="match status" value="1"/>
</dbReference>